<dbReference type="KEGG" id="glt:GlitD10_0337"/>
<dbReference type="PANTHER" id="PTHR47200:SF2">
    <property type="entry name" value="THYLAKOID LUMENAL 15 KDA PROTEIN 1, CHLOROPLASTIC"/>
    <property type="match status" value="1"/>
</dbReference>
<dbReference type="InterPro" id="IPR044213">
    <property type="entry name" value="At2g44920-like"/>
</dbReference>
<gene>
    <name evidence="1" type="ORF">GlitD10_0337</name>
</gene>
<name>A0A1J0A9Q2_9CYAN</name>
<dbReference type="STRING" id="1188229.GlitD10_0337"/>
<accession>A0A1J0A9Q2</accession>
<reference evidence="1 2" key="1">
    <citation type="submission" date="2016-10" db="EMBL/GenBank/DDBJ databases">
        <title>Description of Gloeomargarita lithophora gen. nov., sp. nov., a thylakoid-bearing basal-branching cyanobacterium with intracellular carbonates, and proposal for Gloeomargaritales ord. nov.</title>
        <authorList>
            <person name="Moreira D."/>
            <person name="Tavera R."/>
            <person name="Benzerara K."/>
            <person name="Skouri-Panet F."/>
            <person name="Couradeau E."/>
            <person name="Gerard E."/>
            <person name="Loussert C."/>
            <person name="Novelo E."/>
            <person name="Zivanovic Y."/>
            <person name="Lopez-Garcia P."/>
        </authorList>
    </citation>
    <scope>NUCLEOTIDE SEQUENCE [LARGE SCALE GENOMIC DNA]</scope>
    <source>
        <strain evidence="1 2">D10</strain>
    </source>
</reference>
<dbReference type="PANTHER" id="PTHR47200">
    <property type="entry name" value="THYLAKOID LUMENAL 15 KDA PROTEIN 1, CHLOROPLASTIC"/>
    <property type="match status" value="1"/>
</dbReference>
<evidence type="ECO:0000313" key="2">
    <source>
        <dbReference type="Proteomes" id="UP000180235"/>
    </source>
</evidence>
<sequence>MAWWGRLLGLGLAVWLFCLAPAGAEDFNKRSLIGMNFAGQDLTDASFVKAVLRQTNFQGTDLRGVSFFGANLDQANLAGANLTGATLDTALMTHTNLTNAILTSAYAYLTNFSGADITGADFTDVGLRRDAQLLLCERARGVNPVTGVATRESLGCRS</sequence>
<protein>
    <submittedName>
        <fullName evidence="1">Pentapeptide repeat-containing protein</fullName>
    </submittedName>
</protein>
<dbReference type="Proteomes" id="UP000180235">
    <property type="component" value="Chromosome"/>
</dbReference>
<dbReference type="SUPFAM" id="SSF141571">
    <property type="entry name" value="Pentapeptide repeat-like"/>
    <property type="match status" value="1"/>
</dbReference>
<dbReference type="EMBL" id="CP017675">
    <property type="protein sequence ID" value="APB32645.1"/>
    <property type="molecule type" value="Genomic_DNA"/>
</dbReference>
<proteinExistence type="predicted"/>
<keyword evidence="2" id="KW-1185">Reference proteome</keyword>
<dbReference type="Pfam" id="PF00805">
    <property type="entry name" value="Pentapeptide"/>
    <property type="match status" value="1"/>
</dbReference>
<evidence type="ECO:0000313" key="1">
    <source>
        <dbReference type="EMBL" id="APB32645.1"/>
    </source>
</evidence>
<dbReference type="Gene3D" id="2.160.20.80">
    <property type="entry name" value="E3 ubiquitin-protein ligase SopA"/>
    <property type="match status" value="1"/>
</dbReference>
<organism evidence="1 2">
    <name type="scientific">Gloeomargarita lithophora Alchichica-D10</name>
    <dbReference type="NCBI Taxonomy" id="1188229"/>
    <lineage>
        <taxon>Bacteria</taxon>
        <taxon>Bacillati</taxon>
        <taxon>Cyanobacteriota</taxon>
        <taxon>Cyanophyceae</taxon>
        <taxon>Gloeomargaritales</taxon>
        <taxon>Gloeomargaritaceae</taxon>
        <taxon>Gloeomargarita</taxon>
    </lineage>
</organism>
<dbReference type="InterPro" id="IPR001646">
    <property type="entry name" value="5peptide_repeat"/>
</dbReference>
<dbReference type="AlphaFoldDB" id="A0A1J0A9Q2"/>